<gene>
    <name evidence="6" type="ORF">P879_01933</name>
</gene>
<dbReference type="Gene3D" id="3.40.50.1820">
    <property type="entry name" value="alpha/beta hydrolase"/>
    <property type="match status" value="1"/>
</dbReference>
<keyword evidence="3 4" id="KW-0378">Hydrolase</keyword>
<dbReference type="PANTHER" id="PTHR43918:SF4">
    <property type="entry name" value="CARBOXYLIC ESTER HYDROLASE"/>
    <property type="match status" value="1"/>
</dbReference>
<proteinExistence type="inferred from homology"/>
<dbReference type="GO" id="GO:0005886">
    <property type="term" value="C:plasma membrane"/>
    <property type="evidence" value="ECO:0007669"/>
    <property type="project" value="TreeGrafter"/>
</dbReference>
<dbReference type="InterPro" id="IPR002018">
    <property type="entry name" value="CarbesteraseB"/>
</dbReference>
<sequence length="207" mass="23687">MLVRLQKYNFEIGYTPDKNMVLAYTLSRAPPATEEDNCTGYDQVYLTLAESDSRLPRIRQTFADNEEMEKLEEQIRNGWPDNARQVRDTLTIEDGLLFRGERLIIPRAARKLTMQEIHCSHIRVPGNMGLWDQRLAMKWVKENIDVFGGDPERITLFGESAGAVSVSTHVLSPWSHTYFTNAIMQSGSVFGYWALVTNTQALNRTNQ</sequence>
<keyword evidence="7" id="KW-1185">Reference proteome</keyword>
<evidence type="ECO:0000256" key="4">
    <source>
        <dbReference type="RuleBase" id="RU361235"/>
    </source>
</evidence>
<evidence type="ECO:0000313" key="6">
    <source>
        <dbReference type="EMBL" id="KAF8571149.1"/>
    </source>
</evidence>
<dbReference type="PROSITE" id="PS00122">
    <property type="entry name" value="CARBOXYLESTERASE_B_1"/>
    <property type="match status" value="1"/>
</dbReference>
<protein>
    <recommendedName>
        <fullName evidence="4">Carboxylic ester hydrolase</fullName>
        <ecNumber evidence="4">3.1.1.-</ecNumber>
    </recommendedName>
</protein>
<feature type="domain" description="Carboxylesterase type B" evidence="5">
    <location>
        <begin position="123"/>
        <end position="201"/>
    </location>
</feature>
<evidence type="ECO:0000256" key="2">
    <source>
        <dbReference type="ARBA" id="ARBA00022487"/>
    </source>
</evidence>
<dbReference type="InterPro" id="IPR050654">
    <property type="entry name" value="AChE-related_enzymes"/>
</dbReference>
<dbReference type="OrthoDB" id="408631at2759"/>
<dbReference type="SUPFAM" id="SSF53474">
    <property type="entry name" value="alpha/beta-Hydrolases"/>
    <property type="match status" value="1"/>
</dbReference>
<dbReference type="PANTHER" id="PTHR43918">
    <property type="entry name" value="ACETYLCHOLINESTERASE"/>
    <property type="match status" value="1"/>
</dbReference>
<comment type="similarity">
    <text evidence="1 4">Belongs to the type-B carboxylesterase/lipase family.</text>
</comment>
<organism evidence="6 7">
    <name type="scientific">Paragonimus westermani</name>
    <dbReference type="NCBI Taxonomy" id="34504"/>
    <lineage>
        <taxon>Eukaryota</taxon>
        <taxon>Metazoa</taxon>
        <taxon>Spiralia</taxon>
        <taxon>Lophotrochozoa</taxon>
        <taxon>Platyhelminthes</taxon>
        <taxon>Trematoda</taxon>
        <taxon>Digenea</taxon>
        <taxon>Plagiorchiida</taxon>
        <taxon>Troglotremata</taxon>
        <taxon>Troglotrematidae</taxon>
        <taxon>Paragonimus</taxon>
    </lineage>
</organism>
<dbReference type="GO" id="GO:0006581">
    <property type="term" value="P:acetylcholine catabolic process"/>
    <property type="evidence" value="ECO:0007669"/>
    <property type="project" value="TreeGrafter"/>
</dbReference>
<dbReference type="Pfam" id="PF00135">
    <property type="entry name" value="COesterase"/>
    <property type="match status" value="1"/>
</dbReference>
<keyword evidence="2" id="KW-0719">Serine esterase</keyword>
<dbReference type="InterPro" id="IPR019826">
    <property type="entry name" value="Carboxylesterase_B_AS"/>
</dbReference>
<dbReference type="GO" id="GO:0019695">
    <property type="term" value="P:choline metabolic process"/>
    <property type="evidence" value="ECO:0007669"/>
    <property type="project" value="TreeGrafter"/>
</dbReference>
<dbReference type="GO" id="GO:0005615">
    <property type="term" value="C:extracellular space"/>
    <property type="evidence" value="ECO:0007669"/>
    <property type="project" value="TreeGrafter"/>
</dbReference>
<dbReference type="EC" id="3.1.1.-" evidence="4"/>
<evidence type="ECO:0000259" key="5">
    <source>
        <dbReference type="Pfam" id="PF00135"/>
    </source>
</evidence>
<comment type="caution">
    <text evidence="6">The sequence shown here is derived from an EMBL/GenBank/DDBJ whole genome shotgun (WGS) entry which is preliminary data.</text>
</comment>
<dbReference type="Proteomes" id="UP000699462">
    <property type="component" value="Unassembled WGS sequence"/>
</dbReference>
<evidence type="ECO:0000256" key="3">
    <source>
        <dbReference type="ARBA" id="ARBA00022801"/>
    </source>
</evidence>
<dbReference type="InterPro" id="IPR029058">
    <property type="entry name" value="AB_hydrolase_fold"/>
</dbReference>
<dbReference type="GO" id="GO:0003990">
    <property type="term" value="F:acetylcholinesterase activity"/>
    <property type="evidence" value="ECO:0007669"/>
    <property type="project" value="TreeGrafter"/>
</dbReference>
<name>A0A8T0DTB1_9TREM</name>
<reference evidence="6 7" key="1">
    <citation type="submission" date="2019-07" db="EMBL/GenBank/DDBJ databases">
        <title>Annotation for the trematode Paragonimus westermani.</title>
        <authorList>
            <person name="Choi Y.-J."/>
        </authorList>
    </citation>
    <scope>NUCLEOTIDE SEQUENCE [LARGE SCALE GENOMIC DNA]</scope>
    <source>
        <strain evidence="6">180907_Pwestermani</strain>
    </source>
</reference>
<evidence type="ECO:0000313" key="7">
    <source>
        <dbReference type="Proteomes" id="UP000699462"/>
    </source>
</evidence>
<dbReference type="EMBL" id="JTDF01000683">
    <property type="protein sequence ID" value="KAF8571149.1"/>
    <property type="molecule type" value="Genomic_DNA"/>
</dbReference>
<accession>A0A8T0DTB1</accession>
<evidence type="ECO:0000256" key="1">
    <source>
        <dbReference type="ARBA" id="ARBA00005964"/>
    </source>
</evidence>
<dbReference type="AlphaFoldDB" id="A0A8T0DTB1"/>